<comment type="caution">
    <text evidence="14">The sequence shown here is derived from an EMBL/GenBank/DDBJ whole genome shotgun (WGS) entry which is preliminary data.</text>
</comment>
<evidence type="ECO:0000256" key="11">
    <source>
        <dbReference type="RuleBase" id="RU003783"/>
    </source>
</evidence>
<dbReference type="InterPro" id="IPR027417">
    <property type="entry name" value="P-loop_NTPase"/>
</dbReference>
<evidence type="ECO:0000313" key="14">
    <source>
        <dbReference type="EMBL" id="MBB5222393.1"/>
    </source>
</evidence>
<dbReference type="Pfam" id="PF01715">
    <property type="entry name" value="IPPT"/>
    <property type="match status" value="1"/>
</dbReference>
<gene>
    <name evidence="10" type="primary">miaA</name>
    <name evidence="14" type="ORF">HNP73_002329</name>
</gene>
<comment type="cofactor">
    <cofactor evidence="1 10">
        <name>Mg(2+)</name>
        <dbReference type="ChEBI" id="CHEBI:18420"/>
    </cofactor>
</comment>
<feature type="site" description="Interaction with substrate tRNA" evidence="10">
    <location>
        <position position="156"/>
    </location>
</feature>
<evidence type="ECO:0000256" key="6">
    <source>
        <dbReference type="ARBA" id="ARBA00022741"/>
    </source>
</evidence>
<keyword evidence="6 10" id="KW-0547">Nucleotide-binding</keyword>
<keyword evidence="15" id="KW-1185">Reference proteome</keyword>
<dbReference type="PANTHER" id="PTHR11088">
    <property type="entry name" value="TRNA DIMETHYLALLYLTRANSFERASE"/>
    <property type="match status" value="1"/>
</dbReference>
<dbReference type="AlphaFoldDB" id="A0A840SST4"/>
<dbReference type="GO" id="GO:0005524">
    <property type="term" value="F:ATP binding"/>
    <property type="evidence" value="ECO:0007669"/>
    <property type="project" value="UniProtKB-UniRule"/>
</dbReference>
<comment type="subunit">
    <text evidence="10">Monomer.</text>
</comment>
<keyword evidence="5 10" id="KW-0819">tRNA processing</keyword>
<feature type="site" description="Interaction with substrate tRNA" evidence="10">
    <location>
        <position position="134"/>
    </location>
</feature>
<comment type="catalytic activity">
    <reaction evidence="9 10 11">
        <text>adenosine(37) in tRNA + dimethylallyl diphosphate = N(6)-dimethylallyladenosine(37) in tRNA + diphosphate</text>
        <dbReference type="Rhea" id="RHEA:26482"/>
        <dbReference type="Rhea" id="RHEA-COMP:10162"/>
        <dbReference type="Rhea" id="RHEA-COMP:10375"/>
        <dbReference type="ChEBI" id="CHEBI:33019"/>
        <dbReference type="ChEBI" id="CHEBI:57623"/>
        <dbReference type="ChEBI" id="CHEBI:74411"/>
        <dbReference type="ChEBI" id="CHEBI:74415"/>
        <dbReference type="EC" id="2.5.1.75"/>
    </reaction>
</comment>
<reference evidence="14 15" key="1">
    <citation type="submission" date="2020-08" db="EMBL/GenBank/DDBJ databases">
        <title>Genomic Encyclopedia of Type Strains, Phase IV (KMG-IV): sequencing the most valuable type-strain genomes for metagenomic binning, comparative biology and taxonomic classification.</title>
        <authorList>
            <person name="Goeker M."/>
        </authorList>
    </citation>
    <scope>NUCLEOTIDE SEQUENCE [LARGE SCALE GENOMIC DNA]</scope>
    <source>
        <strain evidence="14 15">DSM 101730</strain>
    </source>
</reference>
<dbReference type="InterPro" id="IPR039657">
    <property type="entry name" value="Dimethylallyltransferase"/>
</dbReference>
<dbReference type="Proteomes" id="UP000549457">
    <property type="component" value="Unassembled WGS sequence"/>
</dbReference>
<evidence type="ECO:0000256" key="3">
    <source>
        <dbReference type="ARBA" id="ARBA00005842"/>
    </source>
</evidence>
<dbReference type="EMBL" id="JACHFM010000002">
    <property type="protein sequence ID" value="MBB5222393.1"/>
    <property type="molecule type" value="Genomic_DNA"/>
</dbReference>
<accession>A0A840SST4</accession>
<keyword evidence="8 10" id="KW-0460">Magnesium</keyword>
<organism evidence="14 15">
    <name type="scientific">Amaricoccus macauensis</name>
    <dbReference type="NCBI Taxonomy" id="57001"/>
    <lineage>
        <taxon>Bacteria</taxon>
        <taxon>Pseudomonadati</taxon>
        <taxon>Pseudomonadota</taxon>
        <taxon>Alphaproteobacteria</taxon>
        <taxon>Rhodobacterales</taxon>
        <taxon>Paracoccaceae</taxon>
        <taxon>Amaricoccus</taxon>
    </lineage>
</organism>
<dbReference type="GO" id="GO:0052381">
    <property type="term" value="F:tRNA dimethylallyltransferase activity"/>
    <property type="evidence" value="ECO:0007669"/>
    <property type="project" value="UniProtKB-UniRule"/>
</dbReference>
<name>A0A840SST4_9RHOB</name>
<sequence>MRQLKLPWLHFARYEAGSSAARIVRIMEIMMNMDSLDPVLIAGPTASGKSELAIRLAERDGGCVINADASQVYACWRVLSARPDEEDLKRAPHRLFGHVAATRRYSTGDWRRAALDAIAVAQRDGLRPIVVGGTGLYFSALTDGLADIPSIPPEVRARSDAMLSDGTAMMLAEIDPETRSRIDTANPMRVQRAWDVFTATGRGLAWWHAHAPASGIATSARIVVMPASPALERNIARRIDVMLAHGVLDEVRAFGELDASADLPAARAIGAAEFGRHLRGDASLDEARAATAIATRRFAKRQRTWLRGRMADWAWADPSERDLLALVPAR</sequence>
<dbReference type="HAMAP" id="MF_00185">
    <property type="entry name" value="IPP_trans"/>
    <property type="match status" value="1"/>
</dbReference>
<evidence type="ECO:0000256" key="12">
    <source>
        <dbReference type="RuleBase" id="RU003784"/>
    </source>
</evidence>
<dbReference type="SUPFAM" id="SSF52540">
    <property type="entry name" value="P-loop containing nucleoside triphosphate hydrolases"/>
    <property type="match status" value="1"/>
</dbReference>
<evidence type="ECO:0000256" key="7">
    <source>
        <dbReference type="ARBA" id="ARBA00022840"/>
    </source>
</evidence>
<evidence type="ECO:0000256" key="1">
    <source>
        <dbReference type="ARBA" id="ARBA00001946"/>
    </source>
</evidence>
<evidence type="ECO:0000256" key="5">
    <source>
        <dbReference type="ARBA" id="ARBA00022694"/>
    </source>
</evidence>
<evidence type="ECO:0000256" key="2">
    <source>
        <dbReference type="ARBA" id="ARBA00003213"/>
    </source>
</evidence>
<dbReference type="EC" id="2.5.1.75" evidence="10"/>
<evidence type="ECO:0000256" key="8">
    <source>
        <dbReference type="ARBA" id="ARBA00022842"/>
    </source>
</evidence>
<dbReference type="Gene3D" id="3.40.50.300">
    <property type="entry name" value="P-loop containing nucleotide triphosphate hydrolases"/>
    <property type="match status" value="1"/>
</dbReference>
<evidence type="ECO:0000256" key="9">
    <source>
        <dbReference type="ARBA" id="ARBA00049563"/>
    </source>
</evidence>
<dbReference type="InterPro" id="IPR018022">
    <property type="entry name" value="IPT"/>
</dbReference>
<keyword evidence="4 10" id="KW-0808">Transferase</keyword>
<protein>
    <recommendedName>
        <fullName evidence="10">tRNA dimethylallyltransferase</fullName>
        <ecNumber evidence="10">2.5.1.75</ecNumber>
    </recommendedName>
    <alternativeName>
        <fullName evidence="10">Dimethylallyl diphosphate:tRNA dimethylallyltransferase</fullName>
        <shortName evidence="10">DMAPP:tRNA dimethylallyltransferase</shortName>
        <shortName evidence="10">DMATase</shortName>
    </alternativeName>
    <alternativeName>
        <fullName evidence="10">Isopentenyl-diphosphate:tRNA isopentenyltransferase</fullName>
        <shortName evidence="10">IPP transferase</shortName>
        <shortName evidence="10">IPPT</shortName>
        <shortName evidence="10">IPTase</shortName>
    </alternativeName>
</protein>
<feature type="binding site" evidence="10">
    <location>
        <begin position="43"/>
        <end position="50"/>
    </location>
    <ligand>
        <name>ATP</name>
        <dbReference type="ChEBI" id="CHEBI:30616"/>
    </ligand>
</feature>
<feature type="binding site" evidence="10">
    <location>
        <begin position="45"/>
        <end position="50"/>
    </location>
    <ligand>
        <name>substrate</name>
    </ligand>
</feature>
<dbReference type="PANTHER" id="PTHR11088:SF60">
    <property type="entry name" value="TRNA DIMETHYLALLYLTRANSFERASE"/>
    <property type="match status" value="1"/>
</dbReference>
<dbReference type="GO" id="GO:0006400">
    <property type="term" value="P:tRNA modification"/>
    <property type="evidence" value="ECO:0007669"/>
    <property type="project" value="TreeGrafter"/>
</dbReference>
<evidence type="ECO:0000256" key="10">
    <source>
        <dbReference type="HAMAP-Rule" id="MF_00185"/>
    </source>
</evidence>
<proteinExistence type="inferred from homology"/>
<dbReference type="NCBIfam" id="TIGR00174">
    <property type="entry name" value="miaA"/>
    <property type="match status" value="1"/>
</dbReference>
<evidence type="ECO:0000256" key="4">
    <source>
        <dbReference type="ARBA" id="ARBA00022679"/>
    </source>
</evidence>
<comment type="function">
    <text evidence="2 10 12">Catalyzes the transfer of a dimethylallyl group onto the adenine at position 37 in tRNAs that read codons beginning with uridine, leading to the formation of N6-(dimethylallyl)adenosine (i(6)A).</text>
</comment>
<evidence type="ECO:0000313" key="15">
    <source>
        <dbReference type="Proteomes" id="UP000549457"/>
    </source>
</evidence>
<keyword evidence="7 10" id="KW-0067">ATP-binding</keyword>
<comment type="similarity">
    <text evidence="3 10 13">Belongs to the IPP transferase family.</text>
</comment>
<dbReference type="Gene3D" id="1.10.20.140">
    <property type="match status" value="1"/>
</dbReference>
<evidence type="ECO:0000256" key="13">
    <source>
        <dbReference type="RuleBase" id="RU003785"/>
    </source>
</evidence>
<comment type="caution">
    <text evidence="10">Lacks conserved residue(s) required for the propagation of feature annotation.</text>
</comment>